<sequence>MHDDRRGHTPSVLHAASARIRSGARGTCGTKKAWLPEDHDVPGSGVLPCATAPGPCQREARTGLLVGLRTQNDHDRYVGRPVRHIGEEMRAFVIPSRGANS</sequence>
<accession>A0ABQ2MI81</accession>
<evidence type="ECO:0000313" key="2">
    <source>
        <dbReference type="Proteomes" id="UP000631535"/>
    </source>
</evidence>
<dbReference type="EMBL" id="BMMP01000011">
    <property type="protein sequence ID" value="GGO51894.1"/>
    <property type="molecule type" value="Genomic_DNA"/>
</dbReference>
<organism evidence="1 2">
    <name type="scientific">Streptomyces daqingensis</name>
    <dbReference type="NCBI Taxonomy" id="1472640"/>
    <lineage>
        <taxon>Bacteria</taxon>
        <taxon>Bacillati</taxon>
        <taxon>Actinomycetota</taxon>
        <taxon>Actinomycetes</taxon>
        <taxon>Kitasatosporales</taxon>
        <taxon>Streptomycetaceae</taxon>
        <taxon>Streptomyces</taxon>
    </lineage>
</organism>
<reference evidence="2" key="1">
    <citation type="journal article" date="2019" name="Int. J. Syst. Evol. Microbiol.">
        <title>The Global Catalogue of Microorganisms (GCM) 10K type strain sequencing project: providing services to taxonomists for standard genome sequencing and annotation.</title>
        <authorList>
            <consortium name="The Broad Institute Genomics Platform"/>
            <consortium name="The Broad Institute Genome Sequencing Center for Infectious Disease"/>
            <person name="Wu L."/>
            <person name="Ma J."/>
        </authorList>
    </citation>
    <scope>NUCLEOTIDE SEQUENCE [LARGE SCALE GENOMIC DNA]</scope>
    <source>
        <strain evidence="2">CGMCC 4.7178</strain>
    </source>
</reference>
<name>A0ABQ2MI81_9ACTN</name>
<dbReference type="Proteomes" id="UP000631535">
    <property type="component" value="Unassembled WGS sequence"/>
</dbReference>
<evidence type="ECO:0000313" key="1">
    <source>
        <dbReference type="EMBL" id="GGO51894.1"/>
    </source>
</evidence>
<gene>
    <name evidence="1" type="ORF">GCM10012287_34970</name>
</gene>
<proteinExistence type="predicted"/>
<comment type="caution">
    <text evidence="1">The sequence shown here is derived from an EMBL/GenBank/DDBJ whole genome shotgun (WGS) entry which is preliminary data.</text>
</comment>
<protein>
    <submittedName>
        <fullName evidence="1">Uncharacterized protein</fullName>
    </submittedName>
</protein>
<keyword evidence="2" id="KW-1185">Reference proteome</keyword>